<name>M6JL51_9LEPT</name>
<reference evidence="2 3" key="1">
    <citation type="submission" date="2013-01" db="EMBL/GenBank/DDBJ databases">
        <authorList>
            <person name="Harkins D.M."/>
            <person name="Durkin A.S."/>
            <person name="Brinkac L.M."/>
            <person name="Haft D.H."/>
            <person name="Selengut J.D."/>
            <person name="Sanka R."/>
            <person name="DePew J."/>
            <person name="Purushe J."/>
            <person name="Hartskeerl R.A."/>
            <person name="Ahmed A."/>
            <person name="van der Linden H."/>
            <person name="Goris M.G.A."/>
            <person name="Vinetz J.M."/>
            <person name="Sutton G.G."/>
            <person name="Nierman W.C."/>
            <person name="Fouts D.E."/>
        </authorList>
    </citation>
    <scope>NUCLEOTIDE SEQUENCE [LARGE SCALE GENOMIC DNA]</scope>
    <source>
        <strain evidence="2 3">MAVJ 401</strain>
    </source>
</reference>
<keyword evidence="1" id="KW-0812">Transmembrane</keyword>
<dbReference type="Proteomes" id="UP000012106">
    <property type="component" value="Unassembled WGS sequence"/>
</dbReference>
<proteinExistence type="predicted"/>
<accession>M6JL51</accession>
<sequence>MTVEFRPKRGSSYIRNRLRLFYAELTLIYKLCGFFVYEVVGVSTWAVLG</sequence>
<keyword evidence="1" id="KW-1133">Transmembrane helix</keyword>
<protein>
    <submittedName>
        <fullName evidence="2">Uncharacterized protein</fullName>
    </submittedName>
</protein>
<evidence type="ECO:0000313" key="2">
    <source>
        <dbReference type="EMBL" id="EMN20295.1"/>
    </source>
</evidence>
<gene>
    <name evidence="2" type="ORF">LEP1GSC063_2541</name>
</gene>
<dbReference type="EMBL" id="AHMU02000070">
    <property type="protein sequence ID" value="EMN20295.1"/>
    <property type="molecule type" value="Genomic_DNA"/>
</dbReference>
<evidence type="ECO:0000256" key="1">
    <source>
        <dbReference type="SAM" id="Phobius"/>
    </source>
</evidence>
<keyword evidence="1" id="KW-0472">Membrane</keyword>
<dbReference type="AlphaFoldDB" id="M6JL51"/>
<comment type="caution">
    <text evidence="2">The sequence shown here is derived from an EMBL/GenBank/DDBJ whole genome shotgun (WGS) entry which is preliminary data.</text>
</comment>
<feature type="transmembrane region" description="Helical" evidence="1">
    <location>
        <begin position="21"/>
        <end position="48"/>
    </location>
</feature>
<evidence type="ECO:0000313" key="3">
    <source>
        <dbReference type="Proteomes" id="UP000012106"/>
    </source>
</evidence>
<organism evidence="2 3">
    <name type="scientific">Leptospira santarosai serovar Arenal str. MAVJ 401</name>
    <dbReference type="NCBI Taxonomy" id="1049976"/>
    <lineage>
        <taxon>Bacteria</taxon>
        <taxon>Pseudomonadati</taxon>
        <taxon>Spirochaetota</taxon>
        <taxon>Spirochaetia</taxon>
        <taxon>Leptospirales</taxon>
        <taxon>Leptospiraceae</taxon>
        <taxon>Leptospira</taxon>
    </lineage>
</organism>